<dbReference type="PANTHER" id="PTHR40619">
    <property type="entry name" value="FUNGAL STAND N-TERMINAL GOODBYE DOMAIN-CONTAINING PROTEIN"/>
    <property type="match status" value="1"/>
</dbReference>
<organism evidence="2">
    <name type="scientific">Magnaporthiopsis poae (strain ATCC 64411 / 73-15)</name>
    <name type="common">Kentucky bluegrass fungus</name>
    <name type="synonym">Magnaporthe poae</name>
    <dbReference type="NCBI Taxonomy" id="644358"/>
    <lineage>
        <taxon>Eukaryota</taxon>
        <taxon>Fungi</taxon>
        <taxon>Dikarya</taxon>
        <taxon>Ascomycota</taxon>
        <taxon>Pezizomycotina</taxon>
        <taxon>Sordariomycetes</taxon>
        <taxon>Sordariomycetidae</taxon>
        <taxon>Magnaporthales</taxon>
        <taxon>Magnaporthaceae</taxon>
        <taxon>Magnaporthiopsis</taxon>
    </lineage>
</organism>
<dbReference type="Pfam" id="PF24809">
    <property type="entry name" value="DUF7708"/>
    <property type="match status" value="1"/>
</dbReference>
<feature type="non-terminal residue" evidence="2">
    <location>
        <position position="600"/>
    </location>
</feature>
<reference evidence="2" key="1">
    <citation type="submission" date="2010-05" db="EMBL/GenBank/DDBJ databases">
        <title>The Genome Sequence of Magnaporthe poae strain ATCC 64411.</title>
        <authorList>
            <consortium name="The Broad Institute Genome Sequencing Platform"/>
            <consortium name="Broad Institute Genome Sequencing Center for Infectious Disease"/>
            <person name="Ma L.-J."/>
            <person name="Dead R."/>
            <person name="Young S."/>
            <person name="Zeng Q."/>
            <person name="Koehrsen M."/>
            <person name="Alvarado L."/>
            <person name="Berlin A."/>
            <person name="Chapman S.B."/>
            <person name="Chen Z."/>
            <person name="Freedman E."/>
            <person name="Gellesch M."/>
            <person name="Goldberg J."/>
            <person name="Griggs A."/>
            <person name="Gujja S."/>
            <person name="Heilman E.R."/>
            <person name="Heiman D."/>
            <person name="Hepburn T."/>
            <person name="Howarth C."/>
            <person name="Jen D."/>
            <person name="Larson L."/>
            <person name="Mehta T."/>
            <person name="Neiman D."/>
            <person name="Pearson M."/>
            <person name="Roberts A."/>
            <person name="Saif S."/>
            <person name="Shea T."/>
            <person name="Shenoy N."/>
            <person name="Sisk P."/>
            <person name="Stolte C."/>
            <person name="Sykes S."/>
            <person name="Walk T."/>
            <person name="White J."/>
            <person name="Yandava C."/>
            <person name="Haas B."/>
            <person name="Nusbaum C."/>
            <person name="Birren B."/>
        </authorList>
    </citation>
    <scope>NUCLEOTIDE SEQUENCE</scope>
    <source>
        <strain evidence="2">ATCC 64411</strain>
    </source>
</reference>
<dbReference type="InterPro" id="IPR056125">
    <property type="entry name" value="DUF7708"/>
</dbReference>
<dbReference type="EMBL" id="GL876971">
    <property type="protein sequence ID" value="KLU88126.1"/>
    <property type="molecule type" value="Genomic_DNA"/>
</dbReference>
<protein>
    <recommendedName>
        <fullName evidence="1">DUF7708 domain-containing protein</fullName>
    </recommendedName>
</protein>
<dbReference type="VEuPathDB" id="FungiDB:MAPG_07113"/>
<dbReference type="PANTHER" id="PTHR40619:SF3">
    <property type="entry name" value="FUNGAL STAND N-TERMINAL GOODBYE DOMAIN-CONTAINING PROTEIN"/>
    <property type="match status" value="1"/>
</dbReference>
<feature type="domain" description="DUF7708" evidence="1">
    <location>
        <begin position="131"/>
        <end position="271"/>
    </location>
</feature>
<evidence type="ECO:0000259" key="1">
    <source>
        <dbReference type="Pfam" id="PF24809"/>
    </source>
</evidence>
<sequence>MEDYVDSFKPRALVRSYSTEVEARLPSSQLAHVLASDAAGSDGHGLVSNPWRRFFEPSKQDDNPVTRTIAVESKKLQEKWISFQDSCPAEDRLDLSRAEPTMDGIMDTIKHMNLAWKRKRESGIIGRALQFFHRFCDTLDSHSSLLKILPEGSEYVSIFMGSLNVIIRASVNHEKVAESFGAAFLGISEQVADVKADLELYPTEQMLVLVAELYAHVFLFLNSLMDWMMDTRAKRLLKSFNDNLGQKFEQDVSRIGSVAQRIRLRAGQCLRAEVRVMREDIERDRRLGLEGEARRQAEIEDREERRAQEFRTQILTELSANRKHLLNDISGMLEEHARTALRRPGPALLLLSTTRLIEAETAVPPHGVVRALGAGDGQPSAAWTRDDVIDRSKDYENYFDRNRVRLPGDPFSPAMVDAESLERLREWAASEEPGPLWLEGPYVAAEDLDNPLSMLAARMVDLADKNKVPVLSYFCQLSRESLAEDDDPNETPEVQATLALTYALIRQLVELLPVKFDGEQHKSPDVSETRLALLDGSTRTWKAALSLMSDLLTLMPRTVFCMVDGLHWLDGWSAERYVMGLLRTLGGKSSRLKVLYTTTG</sequence>
<dbReference type="AlphaFoldDB" id="A0A0H2U2P1"/>
<dbReference type="OrthoDB" id="4840035at2759"/>
<gene>
    <name evidence="2" type="ORF">MAPG_07113</name>
</gene>
<accession>A0A0H2U2P1</accession>
<proteinExistence type="predicted"/>
<reference evidence="2" key="2">
    <citation type="submission" date="2011-03" db="EMBL/GenBank/DDBJ databases">
        <title>Annotation of Magnaporthe poae ATCC 64411.</title>
        <authorList>
            <person name="Ma L.-J."/>
            <person name="Dead R."/>
            <person name="Young S.K."/>
            <person name="Zeng Q."/>
            <person name="Gargeya S."/>
            <person name="Fitzgerald M."/>
            <person name="Haas B."/>
            <person name="Abouelleil A."/>
            <person name="Alvarado L."/>
            <person name="Arachchi H.M."/>
            <person name="Berlin A."/>
            <person name="Brown A."/>
            <person name="Chapman S.B."/>
            <person name="Chen Z."/>
            <person name="Dunbar C."/>
            <person name="Freedman E."/>
            <person name="Gearin G."/>
            <person name="Gellesch M."/>
            <person name="Goldberg J."/>
            <person name="Griggs A."/>
            <person name="Gujja S."/>
            <person name="Heiman D."/>
            <person name="Howarth C."/>
            <person name="Larson L."/>
            <person name="Lui A."/>
            <person name="MacDonald P.J.P."/>
            <person name="Mehta T."/>
            <person name="Montmayeur A."/>
            <person name="Murphy C."/>
            <person name="Neiman D."/>
            <person name="Pearson M."/>
            <person name="Priest M."/>
            <person name="Roberts A."/>
            <person name="Saif S."/>
            <person name="Shea T."/>
            <person name="Shenoy N."/>
            <person name="Sisk P."/>
            <person name="Stolte C."/>
            <person name="Sykes S."/>
            <person name="Yandava C."/>
            <person name="Wortman J."/>
            <person name="Nusbaum C."/>
            <person name="Birren B."/>
        </authorList>
    </citation>
    <scope>NUCLEOTIDE SEQUENCE</scope>
    <source>
        <strain evidence="2">ATCC 64411</strain>
    </source>
</reference>
<name>A0A0H2U2P1_MAGP6</name>
<evidence type="ECO:0000313" key="2">
    <source>
        <dbReference type="EMBL" id="KLU88126.1"/>
    </source>
</evidence>